<gene>
    <name evidence="3" type="ORF">K7432_000646</name>
</gene>
<sequence>MKFSKFFSIFKRKLNTTEEKYTRKSDQTNKYVSPQSQPITAPRDTSTDHFNISSYRMHVLETENQYLYEQNRKLNRELKNARTTNESLKDIVKTKDRQIDSIVEEQREALQKAQIIEESMRLLFLDGDKQTLASKDRKASFKHEDPESLKRFVAAIKSIPSYPQQSKRGHNNIVMPKHSTTQKHKYTKPLLPPLPTITDSEETLGLAIEKEFSVRRSDQYLDLLAVPKNCNGSESDDFGRQLRIMASGF</sequence>
<dbReference type="EMBL" id="JASJQH010000012">
    <property type="protein sequence ID" value="KAK9768583.1"/>
    <property type="molecule type" value="Genomic_DNA"/>
</dbReference>
<protein>
    <submittedName>
        <fullName evidence="3">Uncharacterized protein</fullName>
    </submittedName>
</protein>
<evidence type="ECO:0000256" key="1">
    <source>
        <dbReference type="SAM" id="Coils"/>
    </source>
</evidence>
<keyword evidence="4" id="KW-1185">Reference proteome</keyword>
<evidence type="ECO:0000313" key="4">
    <source>
        <dbReference type="Proteomes" id="UP001479436"/>
    </source>
</evidence>
<feature type="region of interest" description="Disordered" evidence="2">
    <location>
        <begin position="20"/>
        <end position="46"/>
    </location>
</feature>
<dbReference type="Proteomes" id="UP001479436">
    <property type="component" value="Unassembled WGS sequence"/>
</dbReference>
<accession>A0ABR2X453</accession>
<organism evidence="3 4">
    <name type="scientific">Basidiobolus ranarum</name>
    <dbReference type="NCBI Taxonomy" id="34480"/>
    <lineage>
        <taxon>Eukaryota</taxon>
        <taxon>Fungi</taxon>
        <taxon>Fungi incertae sedis</taxon>
        <taxon>Zoopagomycota</taxon>
        <taxon>Entomophthoromycotina</taxon>
        <taxon>Basidiobolomycetes</taxon>
        <taxon>Basidiobolales</taxon>
        <taxon>Basidiobolaceae</taxon>
        <taxon>Basidiobolus</taxon>
    </lineage>
</organism>
<feature type="compositionally biased region" description="Polar residues" evidence="2">
    <location>
        <begin position="28"/>
        <end position="39"/>
    </location>
</feature>
<name>A0ABR2X453_9FUNG</name>
<evidence type="ECO:0000313" key="3">
    <source>
        <dbReference type="EMBL" id="KAK9768583.1"/>
    </source>
</evidence>
<evidence type="ECO:0000256" key="2">
    <source>
        <dbReference type="SAM" id="MobiDB-lite"/>
    </source>
</evidence>
<reference evidence="3 4" key="1">
    <citation type="submission" date="2023-04" db="EMBL/GenBank/DDBJ databases">
        <title>Genome of Basidiobolus ranarum AG-B5.</title>
        <authorList>
            <person name="Stajich J.E."/>
            <person name="Carter-House D."/>
            <person name="Gryganskyi A."/>
        </authorList>
    </citation>
    <scope>NUCLEOTIDE SEQUENCE [LARGE SCALE GENOMIC DNA]</scope>
    <source>
        <strain evidence="3 4">AG-B5</strain>
    </source>
</reference>
<comment type="caution">
    <text evidence="3">The sequence shown here is derived from an EMBL/GenBank/DDBJ whole genome shotgun (WGS) entry which is preliminary data.</text>
</comment>
<keyword evidence="1" id="KW-0175">Coiled coil</keyword>
<proteinExistence type="predicted"/>
<feature type="coiled-coil region" evidence="1">
    <location>
        <begin position="57"/>
        <end position="91"/>
    </location>
</feature>